<proteinExistence type="inferred from homology"/>
<evidence type="ECO:0000256" key="1">
    <source>
        <dbReference type="ARBA" id="ARBA00004429"/>
    </source>
</evidence>
<dbReference type="PRINTS" id="PR00702">
    <property type="entry name" value="ACRIFLAVINRP"/>
</dbReference>
<dbReference type="SUPFAM" id="SSF82714">
    <property type="entry name" value="Multidrug efflux transporter AcrB TolC docking domain, DN and DC subdomains"/>
    <property type="match status" value="2"/>
</dbReference>
<evidence type="ECO:0000313" key="11">
    <source>
        <dbReference type="EMBL" id="EXI82354.1"/>
    </source>
</evidence>
<accession>A0A011QU14</accession>
<evidence type="ECO:0000256" key="10">
    <source>
        <dbReference type="SAM" id="MobiDB-lite"/>
    </source>
</evidence>
<dbReference type="GO" id="GO:0009636">
    <property type="term" value="P:response to toxic substance"/>
    <property type="evidence" value="ECO:0007669"/>
    <property type="project" value="UniProtKB-ARBA"/>
</dbReference>
<dbReference type="Gene3D" id="3.30.70.1440">
    <property type="entry name" value="Multidrug efflux transporter AcrB pore domain"/>
    <property type="match status" value="1"/>
</dbReference>
<evidence type="ECO:0000256" key="8">
    <source>
        <dbReference type="ARBA" id="ARBA00023136"/>
    </source>
</evidence>
<dbReference type="Pfam" id="PF00873">
    <property type="entry name" value="ACR_tran"/>
    <property type="match status" value="1"/>
</dbReference>
<feature type="transmembrane region" description="Helical" evidence="9">
    <location>
        <begin position="367"/>
        <end position="388"/>
    </location>
</feature>
<feature type="transmembrane region" description="Helical" evidence="9">
    <location>
        <begin position="870"/>
        <end position="890"/>
    </location>
</feature>
<feature type="transmembrane region" description="Helical" evidence="9">
    <location>
        <begin position="1003"/>
        <end position="1029"/>
    </location>
</feature>
<feature type="transmembrane region" description="Helical" evidence="9">
    <location>
        <begin position="340"/>
        <end position="360"/>
    </location>
</feature>
<dbReference type="Gene3D" id="3.30.70.1320">
    <property type="entry name" value="Multidrug efflux transporter AcrB pore domain like"/>
    <property type="match status" value="1"/>
</dbReference>
<dbReference type="NCBIfam" id="NF000282">
    <property type="entry name" value="RND_permease_1"/>
    <property type="match status" value="1"/>
</dbReference>
<comment type="caution">
    <text evidence="11">The sequence shown here is derived from an EMBL/GenBank/DDBJ whole genome shotgun (WGS) entry which is preliminary data.</text>
</comment>
<dbReference type="InterPro" id="IPR027463">
    <property type="entry name" value="AcrB_DN_DC_subdom"/>
</dbReference>
<dbReference type="FunFam" id="1.20.1640.10:FF:000001">
    <property type="entry name" value="Efflux pump membrane transporter"/>
    <property type="match status" value="1"/>
</dbReference>
<feature type="transmembrane region" description="Helical" evidence="9">
    <location>
        <begin position="438"/>
        <end position="458"/>
    </location>
</feature>
<dbReference type="Proteomes" id="UP000021816">
    <property type="component" value="Unassembled WGS sequence"/>
</dbReference>
<dbReference type="InterPro" id="IPR004764">
    <property type="entry name" value="MdtF-like"/>
</dbReference>
<dbReference type="GO" id="GO:0015562">
    <property type="term" value="F:efflux transmembrane transporter activity"/>
    <property type="evidence" value="ECO:0007669"/>
    <property type="project" value="InterPro"/>
</dbReference>
<dbReference type="GO" id="GO:0005886">
    <property type="term" value="C:plasma membrane"/>
    <property type="evidence" value="ECO:0007669"/>
    <property type="project" value="UniProtKB-SubCell"/>
</dbReference>
<dbReference type="Gene3D" id="3.30.2090.10">
    <property type="entry name" value="Multidrug efflux transporter AcrB TolC docking domain, DN and DC subdomains"/>
    <property type="match status" value="2"/>
</dbReference>
<comment type="similarity">
    <text evidence="2 9">Belongs to the resistance-nodulation-cell division (RND) (TC 2.A.6) family.</text>
</comment>
<evidence type="ECO:0000256" key="2">
    <source>
        <dbReference type="ARBA" id="ARBA00010942"/>
    </source>
</evidence>
<evidence type="ECO:0000256" key="5">
    <source>
        <dbReference type="ARBA" id="ARBA00022519"/>
    </source>
</evidence>
<keyword evidence="3 9" id="KW-0813">Transport</keyword>
<name>A0A011QU14_9PROT</name>
<dbReference type="PATRIC" id="fig|1454003.3.peg.474"/>
<dbReference type="Gene3D" id="3.30.70.1430">
    <property type="entry name" value="Multidrug efflux transporter AcrB pore domain"/>
    <property type="match status" value="2"/>
</dbReference>
<evidence type="ECO:0000256" key="9">
    <source>
        <dbReference type="RuleBase" id="RU364070"/>
    </source>
</evidence>
<protein>
    <recommendedName>
        <fullName evidence="9">Efflux pump membrane transporter</fullName>
    </recommendedName>
</protein>
<dbReference type="PANTHER" id="PTHR32063">
    <property type="match status" value="1"/>
</dbReference>
<feature type="transmembrane region" description="Helical" evidence="9">
    <location>
        <begin position="537"/>
        <end position="554"/>
    </location>
</feature>
<feature type="transmembrane region" description="Helical" evidence="9">
    <location>
        <begin position="394"/>
        <end position="417"/>
    </location>
</feature>
<evidence type="ECO:0000313" key="12">
    <source>
        <dbReference type="Proteomes" id="UP000021816"/>
    </source>
</evidence>
<evidence type="ECO:0000256" key="4">
    <source>
        <dbReference type="ARBA" id="ARBA00022475"/>
    </source>
</evidence>
<dbReference type="GO" id="GO:0042910">
    <property type="term" value="F:xenobiotic transmembrane transporter activity"/>
    <property type="evidence" value="ECO:0007669"/>
    <property type="project" value="TreeGrafter"/>
</dbReference>
<dbReference type="AlphaFoldDB" id="A0A011QU14"/>
<dbReference type="Gene3D" id="1.20.1640.10">
    <property type="entry name" value="Multidrug efflux transporter AcrB transmembrane domain"/>
    <property type="match status" value="2"/>
</dbReference>
<evidence type="ECO:0000256" key="7">
    <source>
        <dbReference type="ARBA" id="ARBA00022989"/>
    </source>
</evidence>
<dbReference type="PANTHER" id="PTHR32063:SF11">
    <property type="entry name" value="CATION OR DRUG EFFLUX SYSTEM PROTEIN"/>
    <property type="match status" value="1"/>
</dbReference>
<sequence precursor="true">MAKFFINRPIVAMVLSILMTLIGLVAMAGLPVAQFPNIVPPEIKVNSTYTGADALTVEQAVSTPIEQQMSGVDNMNYMYSINANNGQSTLTVNFDIATDVNTDQILTQMRSNQADSQLPADVRNFGVTVQKSTASPLVMFALYSPNNTYDGVFLSNYAYININDQMTRVKGIASVTVFGAGQYAMRLWVKPDQLAKLNITIPEIINAVNAQNTVNPAGTVGAEPAPAGQEFTYAVRAQGRLESAEEFGKVVLRANPDGSIVRVSDVARIELGAQTYNMEGRLNGKAATLIALYQMPGANALEAADGAKALMETIKESFPPDLDYVVALDTTLSVTEGITAIQHTLFEAIVLVIIVVFAFLQGWRATLIPLLAVPVSLVGTFMLFPVFGFSINTLSLFGLVLAIGLVVDDAIVVVEAVEHHIEHGLSPKEATMKAMDEVTGPVIAIAVILSAVFVPTALIPGITGQLYQQFAVTIALSVIISAFNALTLSPALCALLLKPKVRGTGPAQKFYDWFNKGFNRLTGGYVGTCRLAIRKSVISLLFLLGIAVAAGFLGKITPVGFLPDEDQGFVYAGIQLPDAASLQRTREVAKEAEELIMNIPGVEYTTTVIGYNMLSQVQNTYSAFFFITLKDWGARKAPEEQYEAIKAALNKQLGGIPAAIGFSFPPPAIPGVGTSGGATFILQDRAGKDIAFLAENTTKFVDAARKRRELAGVSTTFRPTVPQLFVDVDRDKVLKQGVNIDDVYKTLQSFLGSGFINYFNRFGRQWQVYLQAEGDYRTNIDGIGQFYVRNKDGQSVPLSALTSVRNIAGPEFTMRYNLYRSAQINASAAPGYSSDQVMQALEEVFAETMPNEMGYDYMGMSYQEKQAQQGVSPTVIFGFSLLCVFLILAAQYESWSLPFSVLLGTPIAVAGAFAALLLRGQENNIYAQIGLVMLIGLAAKNAILIVEFAKMEYEKGELSLADATLKGAQLRLRPILMTSFAFIFGLVPLALSSGAGALSRQVMGGAVIGGMLAATFLAIFFVPVCFYVVEKLAHKGHTGPYQHPDGDGGGHGPGAGATADELPTQAAAKEGPSHA</sequence>
<dbReference type="NCBIfam" id="TIGR00915">
    <property type="entry name" value="2A0602"/>
    <property type="match status" value="1"/>
</dbReference>
<dbReference type="STRING" id="1454003.AW10_00457"/>
<evidence type="ECO:0000256" key="6">
    <source>
        <dbReference type="ARBA" id="ARBA00022692"/>
    </source>
</evidence>
<feature type="transmembrane region" description="Helical" evidence="9">
    <location>
        <begin position="925"/>
        <end position="949"/>
    </location>
</feature>
<feature type="transmembrane region" description="Helical" evidence="9">
    <location>
        <begin position="12"/>
        <end position="33"/>
    </location>
</feature>
<reference evidence="11 12" key="1">
    <citation type="submission" date="2014-02" db="EMBL/GenBank/DDBJ databases">
        <title>Expanding our view of genomic diversity in Candidatus Accumulibacter clades.</title>
        <authorList>
            <person name="Skennerton C.T."/>
            <person name="Barr J.J."/>
            <person name="Slater F.R."/>
            <person name="Bond P.L."/>
            <person name="Tyson G.W."/>
        </authorList>
    </citation>
    <scope>NUCLEOTIDE SEQUENCE [LARGE SCALE GENOMIC DNA]</scope>
    <source>
        <strain evidence="12">BA-92</strain>
    </source>
</reference>
<dbReference type="EMBL" id="JEMX01000011">
    <property type="protein sequence ID" value="EXI82354.1"/>
    <property type="molecule type" value="Genomic_DNA"/>
</dbReference>
<organism evidence="11 12">
    <name type="scientific">Candidatus Accumulibacter appositus</name>
    <dbReference type="NCBI Taxonomy" id="1454003"/>
    <lineage>
        <taxon>Bacteria</taxon>
        <taxon>Pseudomonadati</taxon>
        <taxon>Pseudomonadota</taxon>
        <taxon>Betaproteobacteria</taxon>
        <taxon>Candidatus Accumulibacter</taxon>
    </lineage>
</organism>
<keyword evidence="5 9" id="KW-0997">Cell inner membrane</keyword>
<feature type="transmembrane region" description="Helical" evidence="9">
    <location>
        <begin position="897"/>
        <end position="919"/>
    </location>
</feature>
<comment type="subcellular location">
    <subcellularLocation>
        <location evidence="1 9">Cell inner membrane</location>
        <topology evidence="1 9">Multi-pass membrane protein</topology>
    </subcellularLocation>
</comment>
<feature type="region of interest" description="Disordered" evidence="10">
    <location>
        <begin position="1039"/>
        <end position="1075"/>
    </location>
</feature>
<keyword evidence="7 9" id="KW-1133">Transmembrane helix</keyword>
<gene>
    <name evidence="11" type="primary">bepE_1</name>
    <name evidence="11" type="ORF">AW10_00457</name>
</gene>
<keyword evidence="4" id="KW-1003">Cell membrane</keyword>
<keyword evidence="8 9" id="KW-0472">Membrane</keyword>
<feature type="transmembrane region" description="Helical" evidence="9">
    <location>
        <begin position="470"/>
        <end position="497"/>
    </location>
</feature>
<feature type="transmembrane region" description="Helical" evidence="9">
    <location>
        <begin position="970"/>
        <end position="991"/>
    </location>
</feature>
<keyword evidence="6 9" id="KW-0812">Transmembrane</keyword>
<dbReference type="SUPFAM" id="SSF82693">
    <property type="entry name" value="Multidrug efflux transporter AcrB pore domain, PN1, PN2, PC1 and PC2 subdomains"/>
    <property type="match status" value="4"/>
</dbReference>
<evidence type="ECO:0000256" key="3">
    <source>
        <dbReference type="ARBA" id="ARBA00022448"/>
    </source>
</evidence>
<dbReference type="InterPro" id="IPR001036">
    <property type="entry name" value="Acrflvin-R"/>
</dbReference>
<dbReference type="SUPFAM" id="SSF82866">
    <property type="entry name" value="Multidrug efflux transporter AcrB transmembrane domain"/>
    <property type="match status" value="2"/>
</dbReference>